<dbReference type="PANTHER" id="PTHR12243">
    <property type="entry name" value="MADF DOMAIN TRANSCRIPTION FACTOR"/>
    <property type="match status" value="1"/>
</dbReference>
<dbReference type="InterPro" id="IPR006578">
    <property type="entry name" value="MADF-dom"/>
</dbReference>
<dbReference type="KEGG" id="vde:111243147"/>
<dbReference type="SMART" id="SM00595">
    <property type="entry name" value="MADF"/>
    <property type="match status" value="1"/>
</dbReference>
<sequence>MSDRYGRILRCKIMAAFQSEDLVKLVKDNPCLYNRRHVHYRNNEAKTESWNQIGSYFGLSGRDVMKKWTSIRDRYKRTLNKVNVSIALGTHYDHKWKLYDTLNEMLFENYEAQVGPVPAPHTQDSITLAESTPSPPSSVSLDGLSLSPNTSGSSPRPEVIVFSDAAQLRSIVSPTFVATTGFDEVKENRENLPRPQQKRKICSSTDSSEDSYVDNLVKLFGIDLGRRIRAMPADQQMQAINIVHQSLVQCEMDFLAKKSRNNLAENDETVLPDVSTDKETRNELQA</sequence>
<protein>
    <recommendedName>
        <fullName evidence="2">MADF domain-containing protein</fullName>
    </recommendedName>
</protein>
<name>A0A7M7IXP0_VARDE</name>
<feature type="compositionally biased region" description="Polar residues" evidence="1">
    <location>
        <begin position="122"/>
        <end position="154"/>
    </location>
</feature>
<dbReference type="Proteomes" id="UP000594260">
    <property type="component" value="Unplaced"/>
</dbReference>
<reference evidence="3" key="1">
    <citation type="submission" date="2021-01" db="UniProtKB">
        <authorList>
            <consortium name="EnsemblMetazoa"/>
        </authorList>
    </citation>
    <scope>IDENTIFICATION</scope>
</reference>
<dbReference type="OMA" id="AINIVHQ"/>
<feature type="region of interest" description="Disordered" evidence="1">
    <location>
        <begin position="266"/>
        <end position="286"/>
    </location>
</feature>
<dbReference type="EnsemblMetazoa" id="XM_022788274">
    <property type="protein sequence ID" value="XP_022644009"/>
    <property type="gene ID" value="LOC111243147"/>
</dbReference>
<proteinExistence type="predicted"/>
<feature type="region of interest" description="Disordered" evidence="1">
    <location>
        <begin position="118"/>
        <end position="156"/>
    </location>
</feature>
<dbReference type="PANTHER" id="PTHR12243:SF67">
    <property type="entry name" value="COREPRESSOR OF PANGOLIN, ISOFORM A-RELATED"/>
    <property type="match status" value="1"/>
</dbReference>
<evidence type="ECO:0000313" key="3">
    <source>
        <dbReference type="EnsemblMetazoa" id="XP_022644009"/>
    </source>
</evidence>
<dbReference type="AlphaFoldDB" id="A0A7M7IXP0"/>
<evidence type="ECO:0000313" key="4">
    <source>
        <dbReference type="Proteomes" id="UP000594260"/>
    </source>
</evidence>
<dbReference type="RefSeq" id="XP_022644009.1">
    <property type="nucleotide sequence ID" value="XM_022788274.1"/>
</dbReference>
<accession>A0A7M7IXP0</accession>
<dbReference type="Pfam" id="PF10545">
    <property type="entry name" value="MADF_DNA_bdg"/>
    <property type="match status" value="1"/>
</dbReference>
<dbReference type="InParanoid" id="A0A7M7IXP0"/>
<dbReference type="GeneID" id="111243147"/>
<evidence type="ECO:0000259" key="2">
    <source>
        <dbReference type="PROSITE" id="PS51029"/>
    </source>
</evidence>
<feature type="domain" description="MADF" evidence="2">
    <location>
        <begin position="21"/>
        <end position="110"/>
    </location>
</feature>
<keyword evidence="4" id="KW-1185">Reference proteome</keyword>
<dbReference type="InterPro" id="IPR039353">
    <property type="entry name" value="TF_Adf1"/>
</dbReference>
<evidence type="ECO:0000256" key="1">
    <source>
        <dbReference type="SAM" id="MobiDB-lite"/>
    </source>
</evidence>
<organism evidence="3 4">
    <name type="scientific">Varroa destructor</name>
    <name type="common">Honeybee mite</name>
    <dbReference type="NCBI Taxonomy" id="109461"/>
    <lineage>
        <taxon>Eukaryota</taxon>
        <taxon>Metazoa</taxon>
        <taxon>Ecdysozoa</taxon>
        <taxon>Arthropoda</taxon>
        <taxon>Chelicerata</taxon>
        <taxon>Arachnida</taxon>
        <taxon>Acari</taxon>
        <taxon>Parasitiformes</taxon>
        <taxon>Mesostigmata</taxon>
        <taxon>Gamasina</taxon>
        <taxon>Dermanyssoidea</taxon>
        <taxon>Varroidae</taxon>
        <taxon>Varroa</taxon>
    </lineage>
</organism>
<feature type="compositionally biased region" description="Basic and acidic residues" evidence="1">
    <location>
        <begin position="275"/>
        <end position="286"/>
    </location>
</feature>
<dbReference type="OrthoDB" id="6501351at2759"/>
<dbReference type="PROSITE" id="PS51029">
    <property type="entry name" value="MADF"/>
    <property type="match status" value="1"/>
</dbReference>